<dbReference type="Proteomes" id="UP000196475">
    <property type="component" value="Unassembled WGS sequence"/>
</dbReference>
<evidence type="ECO:0000256" key="2">
    <source>
        <dbReference type="ARBA" id="ARBA00004651"/>
    </source>
</evidence>
<keyword evidence="13 14" id="KW-0472">Membrane</keyword>
<comment type="subcellular location">
    <subcellularLocation>
        <location evidence="2">Cell membrane</location>
        <topology evidence="2">Multi-pass membrane protein</topology>
    </subcellularLocation>
</comment>
<keyword evidence="10" id="KW-0067">ATP-binding</keyword>
<dbReference type="GO" id="GO:0005886">
    <property type="term" value="C:plasma membrane"/>
    <property type="evidence" value="ECO:0007669"/>
    <property type="project" value="UniProtKB-SubCell"/>
</dbReference>
<proteinExistence type="predicted"/>
<protein>
    <recommendedName>
        <fullName evidence="3">histidine kinase</fullName>
        <ecNumber evidence="3">2.7.13.3</ecNumber>
    </recommendedName>
</protein>
<evidence type="ECO:0000256" key="9">
    <source>
        <dbReference type="ARBA" id="ARBA00022777"/>
    </source>
</evidence>
<dbReference type="EMBL" id="LZRT01000004">
    <property type="protein sequence ID" value="OUM91161.1"/>
    <property type="molecule type" value="Genomic_DNA"/>
</dbReference>
<keyword evidence="9" id="KW-0418">Kinase</keyword>
<gene>
    <name evidence="16" type="ORF">BAA01_09725</name>
</gene>
<dbReference type="Pfam" id="PF02518">
    <property type="entry name" value="HATPase_c"/>
    <property type="match status" value="1"/>
</dbReference>
<evidence type="ECO:0000256" key="13">
    <source>
        <dbReference type="ARBA" id="ARBA00023136"/>
    </source>
</evidence>
<evidence type="ECO:0000256" key="7">
    <source>
        <dbReference type="ARBA" id="ARBA00022692"/>
    </source>
</evidence>
<comment type="catalytic activity">
    <reaction evidence="1">
        <text>ATP + protein L-histidine = ADP + protein N-phospho-L-histidine.</text>
        <dbReference type="EC" id="2.7.13.3"/>
    </reaction>
</comment>
<keyword evidence="11 14" id="KW-1133">Transmembrane helix</keyword>
<dbReference type="InterPro" id="IPR050351">
    <property type="entry name" value="BphY/WalK/GraS-like"/>
</dbReference>
<dbReference type="InterPro" id="IPR004358">
    <property type="entry name" value="Sig_transdc_His_kin-like_C"/>
</dbReference>
<keyword evidence="6" id="KW-0808">Transferase</keyword>
<keyword evidence="5" id="KW-0597">Phosphoprotein</keyword>
<feature type="transmembrane region" description="Helical" evidence="14">
    <location>
        <begin position="12"/>
        <end position="32"/>
    </location>
</feature>
<evidence type="ECO:0000256" key="1">
    <source>
        <dbReference type="ARBA" id="ARBA00000085"/>
    </source>
</evidence>
<evidence type="ECO:0000256" key="6">
    <source>
        <dbReference type="ARBA" id="ARBA00022679"/>
    </source>
</evidence>
<dbReference type="InterPro" id="IPR003661">
    <property type="entry name" value="HisK_dim/P_dom"/>
</dbReference>
<evidence type="ECO:0000256" key="8">
    <source>
        <dbReference type="ARBA" id="ARBA00022741"/>
    </source>
</evidence>
<dbReference type="SUPFAM" id="SSF47384">
    <property type="entry name" value="Homodimeric domain of signal transducing histidine kinase"/>
    <property type="match status" value="1"/>
</dbReference>
<evidence type="ECO:0000313" key="16">
    <source>
        <dbReference type="EMBL" id="OUM91161.1"/>
    </source>
</evidence>
<evidence type="ECO:0000256" key="3">
    <source>
        <dbReference type="ARBA" id="ARBA00012438"/>
    </source>
</evidence>
<dbReference type="InterPro" id="IPR036097">
    <property type="entry name" value="HisK_dim/P_sf"/>
</dbReference>
<dbReference type="PRINTS" id="PR00344">
    <property type="entry name" value="BCTRLSENSOR"/>
</dbReference>
<reference evidence="17" key="1">
    <citation type="submission" date="2016-06" db="EMBL/GenBank/DDBJ databases">
        <authorList>
            <person name="Nascimento L."/>
            <person name="Pereira R.V."/>
            <person name="Martins L.F."/>
            <person name="Quaggio R.B."/>
            <person name="Silva A.M."/>
            <person name="Setubal J.C."/>
        </authorList>
    </citation>
    <scope>NUCLEOTIDE SEQUENCE [LARGE SCALE GENOMIC DNA]</scope>
</reference>
<dbReference type="AlphaFoldDB" id="A0A1Y3PUX7"/>
<dbReference type="SUPFAM" id="SSF55874">
    <property type="entry name" value="ATPase domain of HSP90 chaperone/DNA topoisomerase II/histidine kinase"/>
    <property type="match status" value="1"/>
</dbReference>
<sequence length="364" mass="43042">MMFRSYLRDRLAFAGLYYFHLFLIVLVVELAMRQQDRSLGMGNILYLFLLSTFFLLLFCTVDYLRQRPFRKRVEEAFQQPALDLAVHLGRPITREQIVFQNLLERHYQLYKAELSRLQERQQLHLDLMNQWAHYMKTPVSVLYLLVQQAQHAHSQEMYRELFDNVEKEYERLARGLEMMLHLARLEKFSWDLLPRRVELLGLLRSVINEERTLWIRHRLYPRLIAEQDEVFVETDPKWIRFVFQQLIHNAIKYSRLAVEQDDMAGEMARKTVTIAVRQMPDGVEVQVTDEGIGIPEQDLGRIFEPFFTGENGRLTRQSTGMGLYLAKQVCRRLGHDITVQSEVGRGTTFTVRFSSTTLHQGALR</sequence>
<dbReference type="GO" id="GO:0005524">
    <property type="term" value="F:ATP binding"/>
    <property type="evidence" value="ECO:0007669"/>
    <property type="project" value="UniProtKB-KW"/>
</dbReference>
<feature type="domain" description="Histidine kinase" evidence="15">
    <location>
        <begin position="130"/>
        <end position="357"/>
    </location>
</feature>
<evidence type="ECO:0000256" key="14">
    <source>
        <dbReference type="SAM" id="Phobius"/>
    </source>
</evidence>
<dbReference type="PANTHER" id="PTHR45453">
    <property type="entry name" value="PHOSPHATE REGULON SENSOR PROTEIN PHOR"/>
    <property type="match status" value="1"/>
</dbReference>
<dbReference type="SMART" id="SM00387">
    <property type="entry name" value="HATPase_c"/>
    <property type="match status" value="1"/>
</dbReference>
<feature type="transmembrane region" description="Helical" evidence="14">
    <location>
        <begin position="44"/>
        <end position="64"/>
    </location>
</feature>
<dbReference type="Pfam" id="PF00512">
    <property type="entry name" value="HisKA"/>
    <property type="match status" value="1"/>
</dbReference>
<dbReference type="InterPro" id="IPR036890">
    <property type="entry name" value="HATPase_C_sf"/>
</dbReference>
<dbReference type="CDD" id="cd00082">
    <property type="entry name" value="HisKA"/>
    <property type="match status" value="1"/>
</dbReference>
<evidence type="ECO:0000256" key="4">
    <source>
        <dbReference type="ARBA" id="ARBA00022475"/>
    </source>
</evidence>
<dbReference type="GO" id="GO:0016036">
    <property type="term" value="P:cellular response to phosphate starvation"/>
    <property type="evidence" value="ECO:0007669"/>
    <property type="project" value="TreeGrafter"/>
</dbReference>
<dbReference type="InterPro" id="IPR005467">
    <property type="entry name" value="His_kinase_dom"/>
</dbReference>
<keyword evidence="8" id="KW-0547">Nucleotide-binding</keyword>
<evidence type="ECO:0000313" key="17">
    <source>
        <dbReference type="Proteomes" id="UP000196475"/>
    </source>
</evidence>
<organism evidence="16 17">
    <name type="scientific">Bacillus thermozeamaize</name>
    <dbReference type="NCBI Taxonomy" id="230954"/>
    <lineage>
        <taxon>Bacteria</taxon>
        <taxon>Bacillati</taxon>
        <taxon>Bacillota</taxon>
        <taxon>Bacilli</taxon>
        <taxon>Bacillales</taxon>
        <taxon>Bacillaceae</taxon>
        <taxon>Bacillus</taxon>
    </lineage>
</organism>
<dbReference type="PANTHER" id="PTHR45453:SF2">
    <property type="entry name" value="HISTIDINE KINASE"/>
    <property type="match status" value="1"/>
</dbReference>
<keyword evidence="4" id="KW-1003">Cell membrane</keyword>
<name>A0A1Y3PUX7_9BACI</name>
<keyword evidence="7 14" id="KW-0812">Transmembrane</keyword>
<accession>A0A1Y3PUX7</accession>
<evidence type="ECO:0000256" key="10">
    <source>
        <dbReference type="ARBA" id="ARBA00022840"/>
    </source>
</evidence>
<dbReference type="GO" id="GO:0004721">
    <property type="term" value="F:phosphoprotein phosphatase activity"/>
    <property type="evidence" value="ECO:0007669"/>
    <property type="project" value="TreeGrafter"/>
</dbReference>
<dbReference type="InterPro" id="IPR003594">
    <property type="entry name" value="HATPase_dom"/>
</dbReference>
<dbReference type="EC" id="2.7.13.3" evidence="3"/>
<evidence type="ECO:0000256" key="5">
    <source>
        <dbReference type="ARBA" id="ARBA00022553"/>
    </source>
</evidence>
<evidence type="ECO:0000259" key="15">
    <source>
        <dbReference type="PROSITE" id="PS50109"/>
    </source>
</evidence>
<evidence type="ECO:0000256" key="11">
    <source>
        <dbReference type="ARBA" id="ARBA00022989"/>
    </source>
</evidence>
<dbReference type="GO" id="GO:0000155">
    <property type="term" value="F:phosphorelay sensor kinase activity"/>
    <property type="evidence" value="ECO:0007669"/>
    <property type="project" value="InterPro"/>
</dbReference>
<dbReference type="PROSITE" id="PS50109">
    <property type="entry name" value="HIS_KIN"/>
    <property type="match status" value="1"/>
</dbReference>
<dbReference type="Gene3D" id="3.30.565.10">
    <property type="entry name" value="Histidine kinase-like ATPase, C-terminal domain"/>
    <property type="match status" value="1"/>
</dbReference>
<keyword evidence="12" id="KW-0902">Two-component regulatory system</keyword>
<evidence type="ECO:0000256" key="12">
    <source>
        <dbReference type="ARBA" id="ARBA00023012"/>
    </source>
</evidence>
<comment type="caution">
    <text evidence="16">The sequence shown here is derived from an EMBL/GenBank/DDBJ whole genome shotgun (WGS) entry which is preliminary data.</text>
</comment>